<reference evidence="1" key="1">
    <citation type="submission" date="2023-07" db="EMBL/GenBank/DDBJ databases">
        <authorList>
            <consortium name="CYATHOMIX"/>
        </authorList>
    </citation>
    <scope>NUCLEOTIDE SEQUENCE</scope>
    <source>
        <strain evidence="1">N/A</strain>
    </source>
</reference>
<dbReference type="Pfam" id="PF00702">
    <property type="entry name" value="Hydrolase"/>
    <property type="match status" value="1"/>
</dbReference>
<protein>
    <submittedName>
        <fullName evidence="1">Uncharacterized protein</fullName>
    </submittedName>
</protein>
<proteinExistence type="predicted"/>
<dbReference type="NCBIfam" id="TIGR01509">
    <property type="entry name" value="HAD-SF-IA-v3"/>
    <property type="match status" value="1"/>
</dbReference>
<dbReference type="Gene3D" id="1.10.150.240">
    <property type="entry name" value="Putative phosphatase, domain 2"/>
    <property type="match status" value="1"/>
</dbReference>
<sequence>MGPRGDVSCAPRIQIADITFWNNMHVVTPITHVIFDFDGLLVDTEPCYTIANEAILSKYGCKFTTQLKGGMMGRKPLEAIVWLLEQVGLTNQITAEDYALQYDIMLAEMFKKCRSLPGAERLVRHLASKEVPMAICSGSCSRSFEWKAENHRSWIDLIPTHVLCGDDEHIKRGKPYPDGFIETMKRFPKQPSAPSDVLVFEDAPNGVKAALAAGMHCVVVPDKIFLEEARTLNADQLLSSLEDFKPEEFGLPAFD</sequence>
<name>A0AA36H5T3_CYLNA</name>
<dbReference type="InterPro" id="IPR036412">
    <property type="entry name" value="HAD-like_sf"/>
</dbReference>
<dbReference type="InterPro" id="IPR006439">
    <property type="entry name" value="HAD-SF_hydro_IA"/>
</dbReference>
<dbReference type="SFLD" id="SFLDS00003">
    <property type="entry name" value="Haloacid_Dehalogenase"/>
    <property type="match status" value="1"/>
</dbReference>
<evidence type="ECO:0000313" key="2">
    <source>
        <dbReference type="Proteomes" id="UP001176961"/>
    </source>
</evidence>
<gene>
    <name evidence="1" type="ORF">CYNAS_LOCUS16649</name>
</gene>
<keyword evidence="2" id="KW-1185">Reference proteome</keyword>
<accession>A0AA36H5T3</accession>
<dbReference type="GO" id="GO:0016791">
    <property type="term" value="F:phosphatase activity"/>
    <property type="evidence" value="ECO:0007669"/>
    <property type="project" value="TreeGrafter"/>
</dbReference>
<comment type="caution">
    <text evidence="1">The sequence shown here is derived from an EMBL/GenBank/DDBJ whole genome shotgun (WGS) entry which is preliminary data.</text>
</comment>
<dbReference type="Gene3D" id="3.40.50.1000">
    <property type="entry name" value="HAD superfamily/HAD-like"/>
    <property type="match status" value="1"/>
</dbReference>
<dbReference type="InterPro" id="IPR023198">
    <property type="entry name" value="PGP-like_dom2"/>
</dbReference>
<dbReference type="SUPFAM" id="SSF56784">
    <property type="entry name" value="HAD-like"/>
    <property type="match status" value="1"/>
</dbReference>
<organism evidence="1 2">
    <name type="scientific">Cylicocyclus nassatus</name>
    <name type="common">Nematode worm</name>
    <dbReference type="NCBI Taxonomy" id="53992"/>
    <lineage>
        <taxon>Eukaryota</taxon>
        <taxon>Metazoa</taxon>
        <taxon>Ecdysozoa</taxon>
        <taxon>Nematoda</taxon>
        <taxon>Chromadorea</taxon>
        <taxon>Rhabditida</taxon>
        <taxon>Rhabditina</taxon>
        <taxon>Rhabditomorpha</taxon>
        <taxon>Strongyloidea</taxon>
        <taxon>Strongylidae</taxon>
        <taxon>Cylicocyclus</taxon>
    </lineage>
</organism>
<dbReference type="InterPro" id="IPR023214">
    <property type="entry name" value="HAD_sf"/>
</dbReference>
<dbReference type="PANTHER" id="PTHR18901:SF38">
    <property type="entry name" value="PSEUDOURIDINE-5'-PHOSPHATASE"/>
    <property type="match status" value="1"/>
</dbReference>
<dbReference type="EMBL" id="CATQJL010000316">
    <property type="protein sequence ID" value="CAJ0604666.1"/>
    <property type="molecule type" value="Genomic_DNA"/>
</dbReference>
<dbReference type="FunFam" id="3.40.50.1000:FF:000055">
    <property type="entry name" value="Haloacid dehalogenase-like hydrolase family protein"/>
    <property type="match status" value="1"/>
</dbReference>
<dbReference type="SFLD" id="SFLDG01129">
    <property type="entry name" value="C1.5:_HAD__Beta-PGM__Phosphata"/>
    <property type="match status" value="1"/>
</dbReference>
<dbReference type="AlphaFoldDB" id="A0AA36H5T3"/>
<evidence type="ECO:0000313" key="1">
    <source>
        <dbReference type="EMBL" id="CAJ0604666.1"/>
    </source>
</evidence>
<dbReference type="Proteomes" id="UP001176961">
    <property type="component" value="Unassembled WGS sequence"/>
</dbReference>
<dbReference type="PANTHER" id="PTHR18901">
    <property type="entry name" value="2-DEOXYGLUCOSE-6-PHOSPHATE PHOSPHATASE 2"/>
    <property type="match status" value="1"/>
</dbReference>